<dbReference type="Proteomes" id="UP000239151">
    <property type="component" value="Unassembled WGS sequence"/>
</dbReference>
<gene>
    <name evidence="2" type="ORF">CJ670_07195</name>
</gene>
<comment type="caution">
    <text evidence="2">The sequence shown here is derived from an EMBL/GenBank/DDBJ whole genome shotgun (WGS) entry which is preliminary data.</text>
</comment>
<accession>A0A2S9TD68</accession>
<dbReference type="Pfam" id="PF02661">
    <property type="entry name" value="Fic"/>
    <property type="match status" value="1"/>
</dbReference>
<protein>
    <recommendedName>
        <fullName evidence="1">Fido domain-containing protein</fullName>
    </recommendedName>
</protein>
<dbReference type="Gene3D" id="1.10.3290.10">
    <property type="entry name" value="Fido-like domain"/>
    <property type="match status" value="1"/>
</dbReference>
<dbReference type="InterPro" id="IPR036597">
    <property type="entry name" value="Fido-like_dom_sf"/>
</dbReference>
<dbReference type="SUPFAM" id="SSF140931">
    <property type="entry name" value="Fic-like"/>
    <property type="match status" value="1"/>
</dbReference>
<evidence type="ECO:0000313" key="3">
    <source>
        <dbReference type="Proteomes" id="UP000239151"/>
    </source>
</evidence>
<evidence type="ECO:0000313" key="2">
    <source>
        <dbReference type="EMBL" id="PRM96784.1"/>
    </source>
</evidence>
<evidence type="ECO:0000259" key="1">
    <source>
        <dbReference type="PROSITE" id="PS51459"/>
    </source>
</evidence>
<reference evidence="2 3" key="1">
    <citation type="submission" date="2017-09" db="EMBL/GenBank/DDBJ databases">
        <title>Reassesment of A. cryaerophilus.</title>
        <authorList>
            <person name="Perez-Cataluna A."/>
            <person name="Collado L."/>
            <person name="Salgado O."/>
            <person name="Lefinanco V."/>
            <person name="Figueras M.J."/>
        </authorList>
    </citation>
    <scope>NUCLEOTIDE SEQUENCE [LARGE SCALE GENOMIC DNA]</scope>
    <source>
        <strain evidence="2 3">LMG 9065</strain>
    </source>
</reference>
<dbReference type="InterPro" id="IPR003812">
    <property type="entry name" value="Fido"/>
</dbReference>
<dbReference type="PROSITE" id="PS51459">
    <property type="entry name" value="FIDO"/>
    <property type="match status" value="1"/>
</dbReference>
<sequence length="26" mass="3096">MKYYEIASRLHHRAVQIHPFKNGNGK</sequence>
<dbReference type="EMBL" id="NXGI01000016">
    <property type="protein sequence ID" value="PRM96784.1"/>
    <property type="molecule type" value="Genomic_DNA"/>
</dbReference>
<name>A0A2S9TD68_9BACT</name>
<feature type="domain" description="Fido" evidence="1">
    <location>
        <begin position="1"/>
        <end position="26"/>
    </location>
</feature>
<dbReference type="AlphaFoldDB" id="A0A2S9TD68"/>
<organism evidence="2 3">
    <name type="scientific">Aliarcobacter cryaerophilus</name>
    <dbReference type="NCBI Taxonomy" id="28198"/>
    <lineage>
        <taxon>Bacteria</taxon>
        <taxon>Pseudomonadati</taxon>
        <taxon>Campylobacterota</taxon>
        <taxon>Epsilonproteobacteria</taxon>
        <taxon>Campylobacterales</taxon>
        <taxon>Arcobacteraceae</taxon>
        <taxon>Aliarcobacter</taxon>
    </lineage>
</organism>
<proteinExistence type="predicted"/>